<dbReference type="EMBL" id="AP025591">
    <property type="protein sequence ID" value="BDG01696.1"/>
    <property type="molecule type" value="Genomic_DNA"/>
</dbReference>
<evidence type="ECO:0000313" key="2">
    <source>
        <dbReference type="EMBL" id="BDG01696.1"/>
    </source>
</evidence>
<name>A0ABM7WQF2_9BACT</name>
<accession>A0ABM7WQF2</accession>
<sequence>MRSVALLLLAALVASAAPARADEDRPRRPVPSRPRAHERVAVAPPMALLAAPAPGRAAPVPAPYPRRVVASGVAFAAPAPFWSGWGWGWGYYPLYPRYPTGHAPEYGYPETDPDQLHVRLSASGAGMSDGGALGLALAIDGRSAGMNASFDGLDKDGVTGLPGQDHHPVGWGSAHVTWSVLSDEVARVRFEVGGSMLSLPSAGATAAGAPWAGKVLFGPDLGVSGQLGVVGPIGLEGHVRVTPLPVPVLDTRVALALRAGPFAVTGGWRTVHVAGDGVDAPVLDFRGPELGVSVMF</sequence>
<dbReference type="RefSeq" id="WP_248358456.1">
    <property type="nucleotide sequence ID" value="NZ_AP025591.1"/>
</dbReference>
<gene>
    <name evidence="2" type="ORF">AMOR_06920</name>
</gene>
<keyword evidence="1" id="KW-0732">Signal</keyword>
<proteinExistence type="predicted"/>
<protein>
    <recommendedName>
        <fullName evidence="4">Secreted protein</fullName>
    </recommendedName>
</protein>
<reference evidence="3" key="1">
    <citation type="journal article" date="2022" name="Int. J. Syst. Evol. Microbiol.">
        <title>Anaeromyxobacter oryzae sp. nov., Anaeromyxobacter diazotrophicus sp. nov. and Anaeromyxobacter paludicola sp. nov., isolated from paddy soils.</title>
        <authorList>
            <person name="Itoh H."/>
            <person name="Xu Z."/>
            <person name="Mise K."/>
            <person name="Masuda Y."/>
            <person name="Ushijima N."/>
            <person name="Hayakawa C."/>
            <person name="Shiratori Y."/>
            <person name="Senoo K."/>
        </authorList>
    </citation>
    <scope>NUCLEOTIDE SEQUENCE [LARGE SCALE GENOMIC DNA]</scope>
    <source>
        <strain evidence="3">Red232</strain>
    </source>
</reference>
<evidence type="ECO:0008006" key="4">
    <source>
        <dbReference type="Google" id="ProtNLM"/>
    </source>
</evidence>
<evidence type="ECO:0000313" key="3">
    <source>
        <dbReference type="Proteomes" id="UP001162891"/>
    </source>
</evidence>
<keyword evidence="3" id="KW-1185">Reference proteome</keyword>
<dbReference type="Proteomes" id="UP001162891">
    <property type="component" value="Chromosome"/>
</dbReference>
<organism evidence="2 3">
    <name type="scientific">Anaeromyxobacter oryzae</name>
    <dbReference type="NCBI Taxonomy" id="2918170"/>
    <lineage>
        <taxon>Bacteria</taxon>
        <taxon>Pseudomonadati</taxon>
        <taxon>Myxococcota</taxon>
        <taxon>Myxococcia</taxon>
        <taxon>Myxococcales</taxon>
        <taxon>Cystobacterineae</taxon>
        <taxon>Anaeromyxobacteraceae</taxon>
        <taxon>Anaeromyxobacter</taxon>
    </lineage>
</organism>
<feature type="signal peptide" evidence="1">
    <location>
        <begin position="1"/>
        <end position="21"/>
    </location>
</feature>
<evidence type="ECO:0000256" key="1">
    <source>
        <dbReference type="SAM" id="SignalP"/>
    </source>
</evidence>
<feature type="chain" id="PRO_5045986612" description="Secreted protein" evidence="1">
    <location>
        <begin position="22"/>
        <end position="296"/>
    </location>
</feature>